<feature type="compositionally biased region" description="Polar residues" evidence="1">
    <location>
        <begin position="185"/>
        <end position="195"/>
    </location>
</feature>
<dbReference type="Proteomes" id="UP000250235">
    <property type="component" value="Unassembled WGS sequence"/>
</dbReference>
<keyword evidence="3" id="KW-1185">Reference proteome</keyword>
<dbReference type="EMBL" id="KQ991095">
    <property type="protein sequence ID" value="KZV52345.1"/>
    <property type="molecule type" value="Genomic_DNA"/>
</dbReference>
<reference evidence="2 3" key="1">
    <citation type="journal article" date="2015" name="Proc. Natl. Acad. Sci. U.S.A.">
        <title>The resurrection genome of Boea hygrometrica: A blueprint for survival of dehydration.</title>
        <authorList>
            <person name="Xiao L."/>
            <person name="Yang G."/>
            <person name="Zhang L."/>
            <person name="Yang X."/>
            <person name="Zhao S."/>
            <person name="Ji Z."/>
            <person name="Zhou Q."/>
            <person name="Hu M."/>
            <person name="Wang Y."/>
            <person name="Chen M."/>
            <person name="Xu Y."/>
            <person name="Jin H."/>
            <person name="Xiao X."/>
            <person name="Hu G."/>
            <person name="Bao F."/>
            <person name="Hu Y."/>
            <person name="Wan P."/>
            <person name="Li L."/>
            <person name="Deng X."/>
            <person name="Kuang T."/>
            <person name="Xiang C."/>
            <person name="Zhu J.K."/>
            <person name="Oliver M.J."/>
            <person name="He Y."/>
        </authorList>
    </citation>
    <scope>NUCLEOTIDE SEQUENCE [LARGE SCALE GENOMIC DNA]</scope>
    <source>
        <strain evidence="3">cv. XS01</strain>
    </source>
</reference>
<accession>A0A2Z7CZI3</accession>
<gene>
    <name evidence="2" type="ORF">F511_32163</name>
</gene>
<feature type="region of interest" description="Disordered" evidence="1">
    <location>
        <begin position="185"/>
        <end position="231"/>
    </location>
</feature>
<sequence length="244" mass="27120">MQHKVYNGCSAFIEESSKSKKPANALNDKGHKVQHRHNFLEAFLTAINLCPTVIICTEAIYQKIINSTVYCTRDAQEKKQNGHMSKTGHKCREAQNRKPNAVHNREFAHSGGSWCASRSHAQEGSTRRFDGYRPSANTQSPSLAPDSAFVTDSTKDITMKYNDFSRGNQHFTVGGGRLRLIRSTTESKVPSSTCTRRPDEISTDGNSSKSWPEQIPARGGGGGGSGRRRRLWERRGGRELYFGG</sequence>
<proteinExistence type="predicted"/>
<evidence type="ECO:0000313" key="2">
    <source>
        <dbReference type="EMBL" id="KZV52345.1"/>
    </source>
</evidence>
<dbReference type="AlphaFoldDB" id="A0A2Z7CZI3"/>
<organism evidence="2 3">
    <name type="scientific">Dorcoceras hygrometricum</name>
    <dbReference type="NCBI Taxonomy" id="472368"/>
    <lineage>
        <taxon>Eukaryota</taxon>
        <taxon>Viridiplantae</taxon>
        <taxon>Streptophyta</taxon>
        <taxon>Embryophyta</taxon>
        <taxon>Tracheophyta</taxon>
        <taxon>Spermatophyta</taxon>
        <taxon>Magnoliopsida</taxon>
        <taxon>eudicotyledons</taxon>
        <taxon>Gunneridae</taxon>
        <taxon>Pentapetalae</taxon>
        <taxon>asterids</taxon>
        <taxon>lamiids</taxon>
        <taxon>Lamiales</taxon>
        <taxon>Gesneriaceae</taxon>
        <taxon>Didymocarpoideae</taxon>
        <taxon>Trichosporeae</taxon>
        <taxon>Loxocarpinae</taxon>
        <taxon>Dorcoceras</taxon>
    </lineage>
</organism>
<feature type="region of interest" description="Disordered" evidence="1">
    <location>
        <begin position="125"/>
        <end position="146"/>
    </location>
</feature>
<evidence type="ECO:0000313" key="3">
    <source>
        <dbReference type="Proteomes" id="UP000250235"/>
    </source>
</evidence>
<protein>
    <submittedName>
        <fullName evidence="2">Zinc finger CCCH domain-containing protein 41-like</fullName>
    </submittedName>
</protein>
<evidence type="ECO:0000256" key="1">
    <source>
        <dbReference type="SAM" id="MobiDB-lite"/>
    </source>
</evidence>
<name>A0A2Z7CZI3_9LAMI</name>